<comment type="caution">
    <text evidence="4">The sequence shown here is derived from an EMBL/GenBank/DDBJ whole genome shotgun (WGS) entry which is preliminary data.</text>
</comment>
<feature type="compositionally biased region" description="Polar residues" evidence="3">
    <location>
        <begin position="463"/>
        <end position="472"/>
    </location>
</feature>
<feature type="compositionally biased region" description="Basic residues" evidence="3">
    <location>
        <begin position="920"/>
        <end position="932"/>
    </location>
</feature>
<dbReference type="InterPro" id="IPR042277">
    <property type="entry name" value="IST1-like"/>
</dbReference>
<dbReference type="Gene3D" id="1.20.1260.60">
    <property type="entry name" value="Vacuolar protein sorting-associated protein Ist1"/>
    <property type="match status" value="1"/>
</dbReference>
<accession>A0AAD4IMI9</accession>
<gene>
    <name evidence="4" type="ORF">C2S53_011164</name>
</gene>
<protein>
    <recommendedName>
        <fullName evidence="6">IST1-like protein</fullName>
    </recommendedName>
</protein>
<dbReference type="FunFam" id="1.20.1260.60:FF:000003">
    <property type="entry name" value="IST1-like protein isoform A"/>
    <property type="match status" value="1"/>
</dbReference>
<evidence type="ECO:0000313" key="4">
    <source>
        <dbReference type="EMBL" id="KAH6755597.1"/>
    </source>
</evidence>
<feature type="compositionally biased region" description="Low complexity" evidence="3">
    <location>
        <begin position="1144"/>
        <end position="1160"/>
    </location>
</feature>
<feature type="compositionally biased region" description="Polar residues" evidence="3">
    <location>
        <begin position="428"/>
        <end position="450"/>
    </location>
</feature>
<organism evidence="4 5">
    <name type="scientific">Perilla frutescens var. hirtella</name>
    <name type="common">Perilla citriodora</name>
    <name type="synonym">Perilla setoyensis</name>
    <dbReference type="NCBI Taxonomy" id="608512"/>
    <lineage>
        <taxon>Eukaryota</taxon>
        <taxon>Viridiplantae</taxon>
        <taxon>Streptophyta</taxon>
        <taxon>Embryophyta</taxon>
        <taxon>Tracheophyta</taxon>
        <taxon>Spermatophyta</taxon>
        <taxon>Magnoliopsida</taxon>
        <taxon>eudicotyledons</taxon>
        <taxon>Gunneridae</taxon>
        <taxon>Pentapetalae</taxon>
        <taxon>asterids</taxon>
        <taxon>lamiids</taxon>
        <taxon>Lamiales</taxon>
        <taxon>Lamiaceae</taxon>
        <taxon>Nepetoideae</taxon>
        <taxon>Elsholtzieae</taxon>
        <taxon>Perilla</taxon>
    </lineage>
</organism>
<evidence type="ECO:0000256" key="2">
    <source>
        <dbReference type="SAM" id="Coils"/>
    </source>
</evidence>
<dbReference type="GO" id="GO:0015031">
    <property type="term" value="P:protein transport"/>
    <property type="evidence" value="ECO:0007669"/>
    <property type="project" value="InterPro"/>
</dbReference>
<feature type="compositionally biased region" description="Basic residues" evidence="3">
    <location>
        <begin position="963"/>
        <end position="976"/>
    </location>
</feature>
<feature type="compositionally biased region" description="Polar residues" evidence="3">
    <location>
        <begin position="1035"/>
        <end position="1063"/>
    </location>
</feature>
<dbReference type="PANTHER" id="PTHR12161:SF13">
    <property type="entry name" value="REGULATOR OF VPS4 ACTIVITY IN THE MVB PATHWAY PROTEIN"/>
    <property type="match status" value="1"/>
</dbReference>
<feature type="compositionally biased region" description="Low complexity" evidence="3">
    <location>
        <begin position="877"/>
        <end position="888"/>
    </location>
</feature>
<dbReference type="InterPro" id="IPR005061">
    <property type="entry name" value="Ist1"/>
</dbReference>
<comment type="similarity">
    <text evidence="1">Belongs to the IST1 family.</text>
</comment>
<name>A0AAD4IMI9_PERFH</name>
<sequence>MPKISFSRQQIRNGEHILRMENIEKRGGFDRLDFVVVVELVGREKVALEVAVEVKCEVIKLMVFDIVVGGERGSADEMKKSKFLQNSKDMLSRSFNPTKCKTSLRLAAARLKLLKNKKEVQVKQMKRELAQLLESGQDQTARIRVEHVVREEKMMAAYDLLEIYCELIVARLPIIETQKNCPIDLKEAIASIVFASPRCGDVPELLDVRKQFSAKYGKEFISAAIELRPQCGVSRLLVEKLSATAPDGQTKIKILSAIAEEHNVKWDPKSFEEKSSGGSSSVKKENEQYSEPPRFEAAEVQAHPSSNMNSTPLNSAQQDARISMRAENLPPAQTSGASTTFEHRAEPAGEKMPQLFQGDAHNNHPNGQRWNLEFKDAASAARAAAESAERASMAARAAAEFSSHGRISGQYSTESHKSDTLKDDGPETFSNLNSFKRVSEASVNKSSSEYTRLGNEQIDRTKPSNPMTSTRSDIGGSEEYSQAVSSKSKASADDDSLYHGVPSPLVHDTQTNSITEVSEGEVVMKKESSSYETENDNGWPEKVGNIGEGMIGKQKSFSSSYSQSGISDYVNIFANSEDHKFESDTGEYPSVSISETGVHEEAPDTSSHDFVAATFDKSDTDSDDLGPDRGPVYDEQDLEFHLHSFGQKSPERTSINTNSWSPRSSLNNVVESASPPSYFTREKSSPDNSEHKTLREDSELDNFPAARFDDSDGPSSESDEDTGASKVEDSRNLFHAQNERGQLVNSEFEEETVQSVGSPSKNEGSLAFGSKQFSLSSDDELNFSEETHWKRNQVNICYADSPEKLGDVKPYADQPALGSKDSQIELNDVGNESDPESGEGLNFGKLTGGFRHKGHKHLPFFKNQLGASSSVKKGADTPSTISSSAAPSLVEHKTTSTAQDLQSVSDSDSSEEEEYLPKSSVRKQPHSARTVKAKLTLGSSNSIFGSHDDSDLDEDSPVEPVTRRSHLRSGISRRTKAPPSSATNSNLKMHLRSEALDSDGIDRNPTTSYDNETPERHESDRWNSGTQEKYEQPISGLTSVPAESNTWGSTEQPDSLKTTSVIKQESKQRPKSGVYDDSDNSLGKQPSSFYAPDNQEEFKPSSGKSSRLGKSEQQIPAEVAAKPANSSSWETPEKPTKGKATANIVQKSKISQKSSVVEEVASPREKSDTDASFVSENSKISALDKPSLNKDDNTKKASHVHPKLPDYDALVQSLRINRS</sequence>
<feature type="compositionally biased region" description="Basic and acidic residues" evidence="3">
    <location>
        <begin position="414"/>
        <end position="425"/>
    </location>
</feature>
<feature type="region of interest" description="Disordered" evidence="3">
    <location>
        <begin position="867"/>
        <end position="1204"/>
    </location>
</feature>
<evidence type="ECO:0000256" key="3">
    <source>
        <dbReference type="SAM" id="MobiDB-lite"/>
    </source>
</evidence>
<feature type="compositionally biased region" description="Basic and acidic residues" evidence="3">
    <location>
        <begin position="282"/>
        <end position="292"/>
    </location>
</feature>
<dbReference type="Pfam" id="PF03398">
    <property type="entry name" value="Ist1"/>
    <property type="match status" value="1"/>
</dbReference>
<feature type="compositionally biased region" description="Polar residues" evidence="3">
    <location>
        <begin position="895"/>
        <end position="904"/>
    </location>
</feature>
<keyword evidence="5" id="KW-1185">Reference proteome</keyword>
<proteinExistence type="inferred from homology"/>
<feature type="coiled-coil region" evidence="2">
    <location>
        <begin position="108"/>
        <end position="135"/>
    </location>
</feature>
<feature type="region of interest" description="Disordered" evidence="3">
    <location>
        <begin position="581"/>
        <end position="767"/>
    </location>
</feature>
<dbReference type="PANTHER" id="PTHR12161">
    <property type="entry name" value="IST1 FAMILY MEMBER"/>
    <property type="match status" value="1"/>
</dbReference>
<feature type="compositionally biased region" description="Polar residues" evidence="3">
    <location>
        <begin position="753"/>
        <end position="763"/>
    </location>
</feature>
<evidence type="ECO:0008006" key="6">
    <source>
        <dbReference type="Google" id="ProtNLM"/>
    </source>
</evidence>
<feature type="region of interest" description="Disordered" evidence="3">
    <location>
        <begin position="803"/>
        <end position="848"/>
    </location>
</feature>
<reference evidence="4 5" key="1">
    <citation type="journal article" date="2021" name="Nat. Commun.">
        <title>Incipient diploidization of the medicinal plant Perilla within 10,000 years.</title>
        <authorList>
            <person name="Zhang Y."/>
            <person name="Shen Q."/>
            <person name="Leng L."/>
            <person name="Zhang D."/>
            <person name="Chen S."/>
            <person name="Shi Y."/>
            <person name="Ning Z."/>
            <person name="Chen S."/>
        </authorList>
    </citation>
    <scope>NUCLEOTIDE SEQUENCE [LARGE SCALE GENOMIC DNA]</scope>
    <source>
        <strain evidence="5">cv. PC099</strain>
    </source>
</reference>
<evidence type="ECO:0000256" key="1">
    <source>
        <dbReference type="ARBA" id="ARBA00005536"/>
    </source>
</evidence>
<feature type="region of interest" description="Disordered" evidence="3">
    <location>
        <begin position="268"/>
        <end position="292"/>
    </location>
</feature>
<evidence type="ECO:0000313" key="5">
    <source>
        <dbReference type="Proteomes" id="UP001190926"/>
    </source>
</evidence>
<dbReference type="Proteomes" id="UP001190926">
    <property type="component" value="Unassembled WGS sequence"/>
</dbReference>
<feature type="region of interest" description="Disordered" evidence="3">
    <location>
        <begin position="401"/>
        <end position="548"/>
    </location>
</feature>
<feature type="compositionally biased region" description="Polar residues" evidence="3">
    <location>
        <begin position="652"/>
        <end position="677"/>
    </location>
</feature>
<feature type="compositionally biased region" description="Basic and acidic residues" evidence="3">
    <location>
        <begin position="680"/>
        <end position="697"/>
    </location>
</feature>
<feature type="compositionally biased region" description="Polar residues" evidence="3">
    <location>
        <begin position="978"/>
        <end position="987"/>
    </location>
</feature>
<keyword evidence="2" id="KW-0175">Coiled coil</keyword>
<feature type="compositionally biased region" description="Polar residues" evidence="3">
    <location>
        <begin position="1170"/>
        <end position="1180"/>
    </location>
</feature>
<dbReference type="AlphaFoldDB" id="A0AAD4IMI9"/>
<dbReference type="EMBL" id="SDAM02029598">
    <property type="protein sequence ID" value="KAH6755597.1"/>
    <property type="molecule type" value="Genomic_DNA"/>
</dbReference>